<dbReference type="CDD" id="cd06581">
    <property type="entry name" value="TM_PBP1_LivM_like"/>
    <property type="match status" value="1"/>
</dbReference>
<dbReference type="PROSITE" id="PS51257">
    <property type="entry name" value="PROKAR_LIPOPROTEIN"/>
    <property type="match status" value="1"/>
</dbReference>
<evidence type="ECO:0000256" key="4">
    <source>
        <dbReference type="ARBA" id="ARBA00022989"/>
    </source>
</evidence>
<keyword evidence="5 7" id="KW-0472">Membrane</keyword>
<evidence type="ECO:0000256" key="5">
    <source>
        <dbReference type="ARBA" id="ARBA00023136"/>
    </source>
</evidence>
<gene>
    <name evidence="8" type="ORF">E3C22_04390</name>
</gene>
<name>A0A4Y8RW05_9HYPH</name>
<feature type="transmembrane region" description="Helical" evidence="7">
    <location>
        <begin position="297"/>
        <end position="316"/>
    </location>
</feature>
<dbReference type="PANTHER" id="PTHR30482">
    <property type="entry name" value="HIGH-AFFINITY BRANCHED-CHAIN AMINO ACID TRANSPORT SYSTEM PERMEASE"/>
    <property type="match status" value="1"/>
</dbReference>
<dbReference type="GO" id="GO:0005886">
    <property type="term" value="C:plasma membrane"/>
    <property type="evidence" value="ECO:0007669"/>
    <property type="project" value="UniProtKB-SubCell"/>
</dbReference>
<organism evidence="8 9">
    <name type="scientific">Jiella endophytica</name>
    <dbReference type="NCBI Taxonomy" id="2558362"/>
    <lineage>
        <taxon>Bacteria</taxon>
        <taxon>Pseudomonadati</taxon>
        <taxon>Pseudomonadota</taxon>
        <taxon>Alphaproteobacteria</taxon>
        <taxon>Hyphomicrobiales</taxon>
        <taxon>Aurantimonadaceae</taxon>
        <taxon>Jiella</taxon>
    </lineage>
</organism>
<protein>
    <submittedName>
        <fullName evidence="8">Branched-chain amino acid ABC transporter permease</fullName>
    </submittedName>
</protein>
<dbReference type="AlphaFoldDB" id="A0A4Y8RW05"/>
<evidence type="ECO:0000256" key="7">
    <source>
        <dbReference type="SAM" id="Phobius"/>
    </source>
</evidence>
<keyword evidence="4 7" id="KW-1133">Transmembrane helix</keyword>
<keyword evidence="2" id="KW-1003">Cell membrane</keyword>
<feature type="compositionally biased region" description="Basic and acidic residues" evidence="6">
    <location>
        <begin position="335"/>
        <end position="346"/>
    </location>
</feature>
<keyword evidence="9" id="KW-1185">Reference proteome</keyword>
<feature type="transmembrane region" description="Helical" evidence="7">
    <location>
        <begin position="88"/>
        <end position="107"/>
    </location>
</feature>
<dbReference type="PANTHER" id="PTHR30482:SF4">
    <property type="entry name" value="SLR1201 PROTEIN"/>
    <property type="match status" value="1"/>
</dbReference>
<evidence type="ECO:0000313" key="8">
    <source>
        <dbReference type="EMBL" id="TFF27701.1"/>
    </source>
</evidence>
<dbReference type="OrthoDB" id="9804361at2"/>
<feature type="region of interest" description="Disordered" evidence="6">
    <location>
        <begin position="333"/>
        <end position="359"/>
    </location>
</feature>
<comment type="caution">
    <text evidence="8">The sequence shown here is derived from an EMBL/GenBank/DDBJ whole genome shotgun (WGS) entry which is preliminary data.</text>
</comment>
<sequence>MTEPVKLTLQCVAVLFACVVVGLLPFYIDLFELMQYTLFCSMAVLALSLGFIWGFGGILSFGQTAFFGLGAYSYAVAAINFGDSTPAIGLAILIPALFALALGYFVFYGQISDVYLGVITLTVTLILFNVFNSTAGDAYTIGSARLGGFNGMPAVPTFNMPFDPSNILFPEQSWYVTGGALIAIYVGLRLLLRSPFGRVAIAVKENETRAALLGYDPRLVKLLVFVIGGAIAGFAGALYVNWGAFVGPTIFALSLSAEIIIWICIGGLGTLVGPIVGCFLIEYLVSQIGTQQAVNSNLVLGAILVVFVVLLPKGLVPTIRDGLLALGRLGAGRSRRGDAARGHEIVDEGPAGAQPAGAE</sequence>
<feature type="transmembrane region" description="Helical" evidence="7">
    <location>
        <begin position="65"/>
        <end position="82"/>
    </location>
</feature>
<reference evidence="8 9" key="1">
    <citation type="submission" date="2019-03" db="EMBL/GenBank/DDBJ databases">
        <title>Jiella endophytica sp. nov., a novel endophytic bacterium isolated from root of Ficus microcarpa Linn. f.</title>
        <authorList>
            <person name="Tuo L."/>
        </authorList>
    </citation>
    <scope>NUCLEOTIDE SEQUENCE [LARGE SCALE GENOMIC DNA]</scope>
    <source>
        <strain evidence="8 9">CBS5Q-3</strain>
    </source>
</reference>
<dbReference type="EMBL" id="SOZD01000001">
    <property type="protein sequence ID" value="TFF27701.1"/>
    <property type="molecule type" value="Genomic_DNA"/>
</dbReference>
<dbReference type="RefSeq" id="WP_134760559.1">
    <property type="nucleotide sequence ID" value="NZ_SOZD01000001.1"/>
</dbReference>
<accession>A0A4Y8RW05</accession>
<keyword evidence="3 7" id="KW-0812">Transmembrane</keyword>
<evidence type="ECO:0000256" key="2">
    <source>
        <dbReference type="ARBA" id="ARBA00022475"/>
    </source>
</evidence>
<dbReference type="Proteomes" id="UP000298179">
    <property type="component" value="Unassembled WGS sequence"/>
</dbReference>
<evidence type="ECO:0000256" key="3">
    <source>
        <dbReference type="ARBA" id="ARBA00022692"/>
    </source>
</evidence>
<feature type="transmembrane region" description="Helical" evidence="7">
    <location>
        <begin position="219"/>
        <end position="239"/>
    </location>
</feature>
<feature type="transmembrane region" description="Helical" evidence="7">
    <location>
        <begin position="7"/>
        <end position="28"/>
    </location>
</feature>
<feature type="compositionally biased region" description="Low complexity" evidence="6">
    <location>
        <begin position="349"/>
        <end position="359"/>
    </location>
</feature>
<dbReference type="InterPro" id="IPR043428">
    <property type="entry name" value="LivM-like"/>
</dbReference>
<evidence type="ECO:0000313" key="9">
    <source>
        <dbReference type="Proteomes" id="UP000298179"/>
    </source>
</evidence>
<feature type="transmembrane region" description="Helical" evidence="7">
    <location>
        <begin position="114"/>
        <end position="131"/>
    </location>
</feature>
<comment type="subcellular location">
    <subcellularLocation>
        <location evidence="1">Cell membrane</location>
        <topology evidence="1">Multi-pass membrane protein</topology>
    </subcellularLocation>
</comment>
<proteinExistence type="predicted"/>
<feature type="transmembrane region" description="Helical" evidence="7">
    <location>
        <begin position="34"/>
        <end position="53"/>
    </location>
</feature>
<feature type="transmembrane region" description="Helical" evidence="7">
    <location>
        <begin position="174"/>
        <end position="192"/>
    </location>
</feature>
<dbReference type="GO" id="GO:0015658">
    <property type="term" value="F:branched-chain amino acid transmembrane transporter activity"/>
    <property type="evidence" value="ECO:0007669"/>
    <property type="project" value="InterPro"/>
</dbReference>
<evidence type="ECO:0000256" key="1">
    <source>
        <dbReference type="ARBA" id="ARBA00004651"/>
    </source>
</evidence>
<dbReference type="InterPro" id="IPR001851">
    <property type="entry name" value="ABC_transp_permease"/>
</dbReference>
<feature type="transmembrane region" description="Helical" evidence="7">
    <location>
        <begin position="259"/>
        <end position="285"/>
    </location>
</feature>
<evidence type="ECO:0000256" key="6">
    <source>
        <dbReference type="SAM" id="MobiDB-lite"/>
    </source>
</evidence>
<dbReference type="Pfam" id="PF02653">
    <property type="entry name" value="BPD_transp_2"/>
    <property type="match status" value="1"/>
</dbReference>